<reference evidence="2" key="1">
    <citation type="submission" date="2022-12" db="EMBL/GenBank/DDBJ databases">
        <title>Draft genome assemblies for two species of Escallonia (Escalloniales).</title>
        <authorList>
            <person name="Chanderbali A."/>
            <person name="Dervinis C."/>
            <person name="Anghel I."/>
            <person name="Soltis D."/>
            <person name="Soltis P."/>
            <person name="Zapata F."/>
        </authorList>
    </citation>
    <scope>NUCLEOTIDE SEQUENCE</scope>
    <source>
        <strain evidence="2">UCBG64.0493</strain>
        <tissue evidence="2">Leaf</tissue>
    </source>
</reference>
<feature type="region of interest" description="Disordered" evidence="1">
    <location>
        <begin position="1"/>
        <end position="20"/>
    </location>
</feature>
<evidence type="ECO:0000313" key="3">
    <source>
        <dbReference type="Proteomes" id="UP001188597"/>
    </source>
</evidence>
<organism evidence="2 3">
    <name type="scientific">Escallonia herrerae</name>
    <dbReference type="NCBI Taxonomy" id="1293975"/>
    <lineage>
        <taxon>Eukaryota</taxon>
        <taxon>Viridiplantae</taxon>
        <taxon>Streptophyta</taxon>
        <taxon>Embryophyta</taxon>
        <taxon>Tracheophyta</taxon>
        <taxon>Spermatophyta</taxon>
        <taxon>Magnoliopsida</taxon>
        <taxon>eudicotyledons</taxon>
        <taxon>Gunneridae</taxon>
        <taxon>Pentapetalae</taxon>
        <taxon>asterids</taxon>
        <taxon>campanulids</taxon>
        <taxon>Escalloniales</taxon>
        <taxon>Escalloniaceae</taxon>
        <taxon>Escallonia</taxon>
    </lineage>
</organism>
<dbReference type="EMBL" id="JAVXUP010000960">
    <property type="protein sequence ID" value="KAK3018061.1"/>
    <property type="molecule type" value="Genomic_DNA"/>
</dbReference>
<accession>A0AA89B0D5</accession>
<name>A0AA89B0D5_9ASTE</name>
<comment type="caution">
    <text evidence="2">The sequence shown here is derived from an EMBL/GenBank/DDBJ whole genome shotgun (WGS) entry which is preliminary data.</text>
</comment>
<protein>
    <submittedName>
        <fullName evidence="2">Uncharacterized protein</fullName>
    </submittedName>
</protein>
<evidence type="ECO:0000313" key="2">
    <source>
        <dbReference type="EMBL" id="KAK3018061.1"/>
    </source>
</evidence>
<dbReference type="AlphaFoldDB" id="A0AA89B0D5"/>
<keyword evidence="3" id="KW-1185">Reference proteome</keyword>
<sequence length="144" mass="15890">MASFVMPQISNSLSDPSSNSLADTSCGWTERACWVSGKLRRSSMHLYNSSIPDRPVRIVSAVESDDTSRVLSLFSSSLILRVLGWDLEGKLIDRMWCLVLVFEEVAIDVLALTRGLKFLMANSKLYGCKSNDAASSAWRSFSSS</sequence>
<proteinExistence type="predicted"/>
<evidence type="ECO:0000256" key="1">
    <source>
        <dbReference type="SAM" id="MobiDB-lite"/>
    </source>
</evidence>
<dbReference type="Proteomes" id="UP001188597">
    <property type="component" value="Unassembled WGS sequence"/>
</dbReference>
<feature type="compositionally biased region" description="Low complexity" evidence="1">
    <location>
        <begin position="10"/>
        <end position="20"/>
    </location>
</feature>
<gene>
    <name evidence="2" type="ORF">RJ639_005186</name>
</gene>